<feature type="transmembrane region" description="Helical" evidence="2">
    <location>
        <begin position="167"/>
        <end position="190"/>
    </location>
</feature>
<evidence type="ECO:0000313" key="4">
    <source>
        <dbReference type="Proteomes" id="UP000315589"/>
    </source>
</evidence>
<dbReference type="Proteomes" id="UP000315589">
    <property type="component" value="Unassembled WGS sequence"/>
</dbReference>
<keyword evidence="2" id="KW-0812">Transmembrane</keyword>
<keyword evidence="2" id="KW-0472">Membrane</keyword>
<sequence>MQQNDIINSTSSIQSSKLSNSQDHRQPLPEINDFELNNSQKIYSYQATIILIYLGICYINIMPPINMYWPSVIIFIIGLFLFVRLESKSKYHQTLINIILLLINLLILYFVWGSKINDEVAMFGALIGFSIFAPVIIVLLIVRNLLLKAKRQKIINTQSVNNKNQKLNFYKSLATSIIINSIICSTLFIFTHTILANWLYKYSYITIILLIISILTAIYFPIIIWLFKIFFNSSTIDRRAKNQIIFSEIIITLLISSALSSFPISLFISDINSMKSNIYAANNPIQKTAKNNEITLIKSGLVPGKEIINENYVVWEQKAENNKYDIAIYDIRQKKLLKIGTKQNVKFLLFEHSLLTMDHYGTNIANIYKLPSLAKQTIILPDYNQYSSDIAFDGKWITLVGNLKNKGKVWIIDVADKSTRILDISTFFSKNIPKPSMTGQNKLYLSDMDIITQTDLTSLDTKIIIAYNPPNENSYDDTTVINGSTNGNYLLKRLNSMNKYITVIVNGEKKSEMILGDNIYGSTTIFPIKLIDNFLYFSEVDDRGQVVKYQRINLNTKKIEQIKFNIKEKMSRLIDFNNSYALKSKASLISSESLTLIPLASILEK</sequence>
<proteinExistence type="predicted"/>
<dbReference type="EMBL" id="VMGI01000031">
    <property type="protein sequence ID" value="TSC93280.1"/>
    <property type="molecule type" value="Genomic_DNA"/>
</dbReference>
<gene>
    <name evidence="3" type="ORF">CEN91_266</name>
</gene>
<feature type="transmembrane region" description="Helical" evidence="2">
    <location>
        <begin position="42"/>
        <end position="61"/>
    </location>
</feature>
<dbReference type="AlphaFoldDB" id="A0A554LK93"/>
<feature type="compositionally biased region" description="Low complexity" evidence="1">
    <location>
        <begin position="1"/>
        <end position="21"/>
    </location>
</feature>
<reference evidence="3 4" key="1">
    <citation type="submission" date="2017-07" db="EMBL/GenBank/DDBJ databases">
        <title>Mechanisms for carbon and nitrogen cycling indicate functional differentiation within the Candidate Phyla Radiation.</title>
        <authorList>
            <person name="Danczak R.E."/>
            <person name="Johnston M.D."/>
            <person name="Kenah C."/>
            <person name="Slattery M."/>
            <person name="Wrighton K.C."/>
            <person name="Wilkins M.J."/>
        </authorList>
    </citation>
    <scope>NUCLEOTIDE SEQUENCE [LARGE SCALE GENOMIC DNA]</scope>
    <source>
        <strain evidence="3">Licking1014_85</strain>
    </source>
</reference>
<evidence type="ECO:0000256" key="2">
    <source>
        <dbReference type="SAM" id="Phobius"/>
    </source>
</evidence>
<comment type="caution">
    <text evidence="3">The sequence shown here is derived from an EMBL/GenBank/DDBJ whole genome shotgun (WGS) entry which is preliminary data.</text>
</comment>
<feature type="region of interest" description="Disordered" evidence="1">
    <location>
        <begin position="1"/>
        <end position="24"/>
    </location>
</feature>
<feature type="transmembrane region" description="Helical" evidence="2">
    <location>
        <begin position="67"/>
        <end position="83"/>
    </location>
</feature>
<protein>
    <submittedName>
        <fullName evidence="3">Uncharacterized protein</fullName>
    </submittedName>
</protein>
<accession>A0A554LK93</accession>
<organism evidence="3 4">
    <name type="scientific">Candidatus Berkelbacteria bacterium Licking1014_85</name>
    <dbReference type="NCBI Taxonomy" id="2017148"/>
    <lineage>
        <taxon>Bacteria</taxon>
        <taxon>Candidatus Berkelbacteria</taxon>
    </lineage>
</organism>
<dbReference type="SUPFAM" id="SSF82171">
    <property type="entry name" value="DPP6 N-terminal domain-like"/>
    <property type="match status" value="1"/>
</dbReference>
<feature type="transmembrane region" description="Helical" evidence="2">
    <location>
        <begin position="248"/>
        <end position="268"/>
    </location>
</feature>
<feature type="transmembrane region" description="Helical" evidence="2">
    <location>
        <begin position="202"/>
        <end position="227"/>
    </location>
</feature>
<evidence type="ECO:0000313" key="3">
    <source>
        <dbReference type="EMBL" id="TSC93280.1"/>
    </source>
</evidence>
<evidence type="ECO:0000256" key="1">
    <source>
        <dbReference type="SAM" id="MobiDB-lite"/>
    </source>
</evidence>
<feature type="transmembrane region" description="Helical" evidence="2">
    <location>
        <begin position="95"/>
        <end position="114"/>
    </location>
</feature>
<feature type="transmembrane region" description="Helical" evidence="2">
    <location>
        <begin position="120"/>
        <end position="146"/>
    </location>
</feature>
<keyword evidence="2" id="KW-1133">Transmembrane helix</keyword>
<name>A0A554LK93_9BACT</name>